<dbReference type="PANTHER" id="PTHR43776:SF7">
    <property type="entry name" value="D,D-DIPEPTIDE TRANSPORT ATP-BINDING PROTEIN DDPF-RELATED"/>
    <property type="match status" value="1"/>
</dbReference>
<evidence type="ECO:0000313" key="7">
    <source>
        <dbReference type="Proteomes" id="UP001501218"/>
    </source>
</evidence>
<sequence>MPSLFGGGHLLGTDFLDGSGKTTLARCLAGLHRFSSGELALGGRTLSPVLRRRSREQLARVQYVFQDARASFGEFTSVLHQVARTAERLRGAPRAEARTRAAEELAALGVPESTAARLPAALSGGELQRAALARATLAEPDLLICDEITSGLDARRRAELLDVLAKLQHNTGCALMMITHDVRDVAASAHRVLVVDEGRVVERGRAAEVLAAPQHPATRALVEATSPETAGRIT</sequence>
<accession>A0ABP5T6I5</accession>
<dbReference type="SUPFAM" id="SSF52540">
    <property type="entry name" value="P-loop containing nucleoside triphosphate hydrolases"/>
    <property type="match status" value="1"/>
</dbReference>
<dbReference type="Pfam" id="PF00005">
    <property type="entry name" value="ABC_tran"/>
    <property type="match status" value="1"/>
</dbReference>
<dbReference type="EMBL" id="BAAARA010000007">
    <property type="protein sequence ID" value="GAA2346279.1"/>
    <property type="molecule type" value="Genomic_DNA"/>
</dbReference>
<evidence type="ECO:0000256" key="4">
    <source>
        <dbReference type="ARBA" id="ARBA00022840"/>
    </source>
</evidence>
<proteinExistence type="inferred from homology"/>
<dbReference type="InterPro" id="IPR050319">
    <property type="entry name" value="ABC_transp_ATP-bind"/>
</dbReference>
<dbReference type="PROSITE" id="PS50893">
    <property type="entry name" value="ABC_TRANSPORTER_2"/>
    <property type="match status" value="1"/>
</dbReference>
<comment type="similarity">
    <text evidence="1">Belongs to the ABC transporter superfamily.</text>
</comment>
<protein>
    <recommendedName>
        <fullName evidence="5">ABC transporter domain-containing protein</fullName>
    </recommendedName>
</protein>
<dbReference type="InterPro" id="IPR003439">
    <property type="entry name" value="ABC_transporter-like_ATP-bd"/>
</dbReference>
<comment type="caution">
    <text evidence="6">The sequence shown here is derived from an EMBL/GenBank/DDBJ whole genome shotgun (WGS) entry which is preliminary data.</text>
</comment>
<name>A0ABP5T6I5_9PSEU</name>
<keyword evidence="7" id="KW-1185">Reference proteome</keyword>
<evidence type="ECO:0000256" key="3">
    <source>
        <dbReference type="ARBA" id="ARBA00022741"/>
    </source>
</evidence>
<keyword evidence="2" id="KW-0813">Transport</keyword>
<reference evidence="7" key="1">
    <citation type="journal article" date="2019" name="Int. J. Syst. Evol. Microbiol.">
        <title>The Global Catalogue of Microorganisms (GCM) 10K type strain sequencing project: providing services to taxonomists for standard genome sequencing and annotation.</title>
        <authorList>
            <consortium name="The Broad Institute Genomics Platform"/>
            <consortium name="The Broad Institute Genome Sequencing Center for Infectious Disease"/>
            <person name="Wu L."/>
            <person name="Ma J."/>
        </authorList>
    </citation>
    <scope>NUCLEOTIDE SEQUENCE [LARGE SCALE GENOMIC DNA]</scope>
    <source>
        <strain evidence="7">JCM 16221</strain>
    </source>
</reference>
<evidence type="ECO:0000256" key="1">
    <source>
        <dbReference type="ARBA" id="ARBA00005417"/>
    </source>
</evidence>
<feature type="domain" description="ABC transporter" evidence="5">
    <location>
        <begin position="1"/>
        <end position="222"/>
    </location>
</feature>
<organism evidence="6 7">
    <name type="scientific">Saccharopolyspora halophila</name>
    <dbReference type="NCBI Taxonomy" id="405551"/>
    <lineage>
        <taxon>Bacteria</taxon>
        <taxon>Bacillati</taxon>
        <taxon>Actinomycetota</taxon>
        <taxon>Actinomycetes</taxon>
        <taxon>Pseudonocardiales</taxon>
        <taxon>Pseudonocardiaceae</taxon>
        <taxon>Saccharopolyspora</taxon>
    </lineage>
</organism>
<gene>
    <name evidence="6" type="ORF">GCM10009854_24000</name>
</gene>
<keyword evidence="3" id="KW-0547">Nucleotide-binding</keyword>
<dbReference type="InterPro" id="IPR003593">
    <property type="entry name" value="AAA+_ATPase"/>
</dbReference>
<evidence type="ECO:0000313" key="6">
    <source>
        <dbReference type="EMBL" id="GAA2346279.1"/>
    </source>
</evidence>
<dbReference type="PROSITE" id="PS00211">
    <property type="entry name" value="ABC_TRANSPORTER_1"/>
    <property type="match status" value="1"/>
</dbReference>
<dbReference type="PANTHER" id="PTHR43776">
    <property type="entry name" value="TRANSPORT ATP-BINDING PROTEIN"/>
    <property type="match status" value="1"/>
</dbReference>
<keyword evidence="4" id="KW-0067">ATP-binding</keyword>
<evidence type="ECO:0000256" key="2">
    <source>
        <dbReference type="ARBA" id="ARBA00022448"/>
    </source>
</evidence>
<evidence type="ECO:0000259" key="5">
    <source>
        <dbReference type="PROSITE" id="PS50893"/>
    </source>
</evidence>
<dbReference type="InterPro" id="IPR017871">
    <property type="entry name" value="ABC_transporter-like_CS"/>
</dbReference>
<dbReference type="SMART" id="SM00382">
    <property type="entry name" value="AAA"/>
    <property type="match status" value="1"/>
</dbReference>
<dbReference type="Proteomes" id="UP001501218">
    <property type="component" value="Unassembled WGS sequence"/>
</dbReference>
<dbReference type="Gene3D" id="3.40.50.300">
    <property type="entry name" value="P-loop containing nucleotide triphosphate hydrolases"/>
    <property type="match status" value="1"/>
</dbReference>
<dbReference type="InterPro" id="IPR027417">
    <property type="entry name" value="P-loop_NTPase"/>
</dbReference>
<dbReference type="RefSeq" id="WP_344130252.1">
    <property type="nucleotide sequence ID" value="NZ_BAAARA010000007.1"/>
</dbReference>